<sequence length="987" mass="109587">MEACMMKPDVKKKTKPPKAPPAEIKRNDPEKPAPVVPARPADAELSHTQYRTKRAATNNEELNTPTRYSQRRRVGAEDTESSKDTEQPEDAELPRDEPDFKQVVQPQSVTAGMFRRSQKEKTPTFTGVLKGVMKELQFKLSPKASREPSPDPSAEEAGSEKGKNAETKGAGPLHGELSASSDKEKGSFSGLLRGTPETAREIDVPGSSDSLSEAASTKQKKGGLTGIFDRSASIDNMFDEEKSRLFSGLKKKTPKASGDEEAAEDKDSQKELFPSDESLSERSDTKEKTIFSEMFKKTQKPADEESNAAEGKKLSSSCQNLLESSTAKENSGGLAGIFRKSPKPAPRSVAAQDPLSDSQELSASWDNLAEIEKGKKDEFAGMFRRTPTTVEQQESEDLEPPQGGSLRRRSTIKKRRRVVSFRVKKTLPGIPKINQSQSSDKMPVVEETVELQELRAAQPVEIAAYPTGDNPAQAEQESDELMEWWYTVAGWTEWNEVSNFQVEDEDMVVEQVADRVYMAARLFVRLFNQQGASLQHRILELVALADAADHFHKKTVTVAVGGGVASVAGSVTTITGLILAPFTFGASIIVTAVGISVATAGSITSATANITDTVHSNLDRKKVEKMIQGYQEEIKDIRECLEFVQEGLDTLQKWDFEKYSQSAAKKALNHNIKHVVKEGGRAGKALMINTHKLISTVQLLGAAGGAAKAAKAISVTTGVMSALFLALDVFFLAKNSHELHKGAKTKFACKIREVCKDLQDGLLELNKVKTQLQKTMDGIEVEEYEEIEEVEVEVEDDLESDPKKLAELEQELDLLEETLDKKVEEEKKKSKEMEKKKINEKKEEKNIKEKEESEEKKKKEKVEESGVKMEKDEGHGTKKEQKQEIKSVKTAKQEVLKEQKGGKKDKETENRITAGEEKHESPQDKMKEDAGPNQTTEKEKNKEEVKSRSEDSKQDNRSVKTHSEKVKTERESQRSRSSRGDERWAET</sequence>
<dbReference type="GO" id="GO:0005576">
    <property type="term" value="C:extracellular region"/>
    <property type="evidence" value="ECO:0007669"/>
    <property type="project" value="InterPro"/>
</dbReference>
<protein>
    <submittedName>
        <fullName evidence="4 5">Uncharacterized protein LOC114449332 isoform X1</fullName>
    </submittedName>
</protein>
<dbReference type="AlphaFoldDB" id="A0A6P7K0M6"/>
<feature type="compositionally biased region" description="Polar residues" evidence="2">
    <location>
        <begin position="314"/>
        <end position="329"/>
    </location>
</feature>
<dbReference type="GeneID" id="114449332"/>
<feature type="region of interest" description="Disordered" evidence="2">
    <location>
        <begin position="824"/>
        <end position="987"/>
    </location>
</feature>
<dbReference type="PANTHER" id="PTHR14096:SF34">
    <property type="entry name" value="APOLIPOPROTEIN L3-LIKE-RELATED"/>
    <property type="match status" value="1"/>
</dbReference>
<dbReference type="GO" id="GO:0006869">
    <property type="term" value="P:lipid transport"/>
    <property type="evidence" value="ECO:0007669"/>
    <property type="project" value="InterPro"/>
</dbReference>
<dbReference type="RefSeq" id="XP_028282703.1">
    <property type="nucleotide sequence ID" value="XM_028426902.1"/>
</dbReference>
<comment type="similarity">
    <text evidence="1">Belongs to the apolipoprotein L family.</text>
</comment>
<reference evidence="4 5" key="1">
    <citation type="submission" date="2025-04" db="UniProtKB">
        <authorList>
            <consortium name="RefSeq"/>
        </authorList>
    </citation>
    <scope>IDENTIFICATION</scope>
</reference>
<proteinExistence type="inferred from homology"/>
<evidence type="ECO:0000256" key="1">
    <source>
        <dbReference type="ARBA" id="ARBA00010090"/>
    </source>
</evidence>
<evidence type="ECO:0000313" key="5">
    <source>
        <dbReference type="RefSeq" id="XP_028282704.1"/>
    </source>
</evidence>
<dbReference type="PANTHER" id="PTHR14096">
    <property type="entry name" value="APOLIPOPROTEIN L"/>
    <property type="match status" value="1"/>
</dbReference>
<feature type="compositionally biased region" description="Polar residues" evidence="2">
    <location>
        <begin position="55"/>
        <end position="68"/>
    </location>
</feature>
<dbReference type="OrthoDB" id="6363454at2759"/>
<evidence type="ECO:0000313" key="3">
    <source>
        <dbReference type="Proteomes" id="UP000515145"/>
    </source>
</evidence>
<dbReference type="Pfam" id="PF05461">
    <property type="entry name" value="ApoL"/>
    <property type="match status" value="1"/>
</dbReference>
<name>A0A6P7K0M6_9TELE</name>
<dbReference type="GO" id="GO:0016020">
    <property type="term" value="C:membrane"/>
    <property type="evidence" value="ECO:0007669"/>
    <property type="project" value="TreeGrafter"/>
</dbReference>
<organism evidence="3 5">
    <name type="scientific">Parambassis ranga</name>
    <name type="common">Indian glassy fish</name>
    <dbReference type="NCBI Taxonomy" id="210632"/>
    <lineage>
        <taxon>Eukaryota</taxon>
        <taxon>Metazoa</taxon>
        <taxon>Chordata</taxon>
        <taxon>Craniata</taxon>
        <taxon>Vertebrata</taxon>
        <taxon>Euteleostomi</taxon>
        <taxon>Actinopterygii</taxon>
        <taxon>Neopterygii</taxon>
        <taxon>Teleostei</taxon>
        <taxon>Neoteleostei</taxon>
        <taxon>Acanthomorphata</taxon>
        <taxon>Ovalentaria</taxon>
        <taxon>Ambassidae</taxon>
        <taxon>Parambassis</taxon>
    </lineage>
</organism>
<dbReference type="GO" id="GO:0042157">
    <property type="term" value="P:lipoprotein metabolic process"/>
    <property type="evidence" value="ECO:0007669"/>
    <property type="project" value="InterPro"/>
</dbReference>
<feature type="compositionally biased region" description="Basic and acidic residues" evidence="2">
    <location>
        <begin position="279"/>
        <end position="303"/>
    </location>
</feature>
<evidence type="ECO:0000256" key="2">
    <source>
        <dbReference type="SAM" id="MobiDB-lite"/>
    </source>
</evidence>
<dbReference type="Proteomes" id="UP000515145">
    <property type="component" value="Chromosome 17"/>
</dbReference>
<evidence type="ECO:0000313" key="4">
    <source>
        <dbReference type="RefSeq" id="XP_028282703.1"/>
    </source>
</evidence>
<feature type="region of interest" description="Disordered" evidence="2">
    <location>
        <begin position="376"/>
        <end position="406"/>
    </location>
</feature>
<dbReference type="RefSeq" id="XP_028282704.1">
    <property type="nucleotide sequence ID" value="XM_028426903.1"/>
</dbReference>
<feature type="compositionally biased region" description="Polar residues" evidence="2">
    <location>
        <begin position="207"/>
        <end position="217"/>
    </location>
</feature>
<feature type="compositionally biased region" description="Basic and acidic residues" evidence="2">
    <location>
        <begin position="74"/>
        <end position="100"/>
    </location>
</feature>
<gene>
    <name evidence="4 5" type="primary">LOC114449332</name>
</gene>
<dbReference type="InterPro" id="IPR008405">
    <property type="entry name" value="ApoL"/>
</dbReference>
<accession>A0A6P7K0M6</accession>
<keyword evidence="3" id="KW-1185">Reference proteome</keyword>
<feature type="region of interest" description="Disordered" evidence="2">
    <location>
        <begin position="1"/>
        <end position="363"/>
    </location>
</feature>
<dbReference type="GO" id="GO:0008289">
    <property type="term" value="F:lipid binding"/>
    <property type="evidence" value="ECO:0007669"/>
    <property type="project" value="InterPro"/>
</dbReference>